<protein>
    <submittedName>
        <fullName evidence="1">Uncharacterized protein</fullName>
    </submittedName>
</protein>
<organism evidence="1 2">
    <name type="scientific">Dipteronia dyeriana</name>
    <dbReference type="NCBI Taxonomy" id="168575"/>
    <lineage>
        <taxon>Eukaryota</taxon>
        <taxon>Viridiplantae</taxon>
        <taxon>Streptophyta</taxon>
        <taxon>Embryophyta</taxon>
        <taxon>Tracheophyta</taxon>
        <taxon>Spermatophyta</taxon>
        <taxon>Magnoliopsida</taxon>
        <taxon>eudicotyledons</taxon>
        <taxon>Gunneridae</taxon>
        <taxon>Pentapetalae</taxon>
        <taxon>rosids</taxon>
        <taxon>malvids</taxon>
        <taxon>Sapindales</taxon>
        <taxon>Sapindaceae</taxon>
        <taxon>Hippocastanoideae</taxon>
        <taxon>Acereae</taxon>
        <taxon>Dipteronia</taxon>
    </lineage>
</organism>
<gene>
    <name evidence="1" type="ORF">Ddye_016717</name>
</gene>
<reference evidence="1" key="1">
    <citation type="journal article" date="2023" name="Plant J.">
        <title>Genome sequences and population genomics provide insights into the demographic history, inbreeding, and mutation load of two 'living fossil' tree species of Dipteronia.</title>
        <authorList>
            <person name="Feng Y."/>
            <person name="Comes H.P."/>
            <person name="Chen J."/>
            <person name="Zhu S."/>
            <person name="Lu R."/>
            <person name="Zhang X."/>
            <person name="Li P."/>
            <person name="Qiu J."/>
            <person name="Olsen K.M."/>
            <person name="Qiu Y."/>
        </authorList>
    </citation>
    <scope>NUCLEOTIDE SEQUENCE</scope>
    <source>
        <strain evidence="1">KIB01</strain>
    </source>
</reference>
<evidence type="ECO:0000313" key="1">
    <source>
        <dbReference type="EMBL" id="KAK2649228.1"/>
    </source>
</evidence>
<accession>A0AAD9U7X8</accession>
<keyword evidence="2" id="KW-1185">Reference proteome</keyword>
<dbReference type="Proteomes" id="UP001280121">
    <property type="component" value="Unassembled WGS sequence"/>
</dbReference>
<comment type="caution">
    <text evidence="1">The sequence shown here is derived from an EMBL/GenBank/DDBJ whole genome shotgun (WGS) entry which is preliminary data.</text>
</comment>
<proteinExistence type="predicted"/>
<sequence>MTQRKLEHVVNSVWLQEKEDCFKQAFWSASFAWRAFPAGDYFEIASMVGNQQKSSLSSQGSHPVPGERHIRITKVEGSFTLYDLSHFSPLTIVSISLLSPPPHQPSSSSPSVAAAFVFVSFRRRGLRLRLLSPPRPSSFSLSLPLF</sequence>
<name>A0AAD9U7X8_9ROSI</name>
<dbReference type="EMBL" id="JANJYI010000005">
    <property type="protein sequence ID" value="KAK2649228.1"/>
    <property type="molecule type" value="Genomic_DNA"/>
</dbReference>
<evidence type="ECO:0000313" key="2">
    <source>
        <dbReference type="Proteomes" id="UP001280121"/>
    </source>
</evidence>
<dbReference type="AlphaFoldDB" id="A0AAD9U7X8"/>